<dbReference type="Proteomes" id="UP001066276">
    <property type="component" value="Chromosome 11"/>
</dbReference>
<organism evidence="1 2">
    <name type="scientific">Pleurodeles waltl</name>
    <name type="common">Iberian ribbed newt</name>
    <dbReference type="NCBI Taxonomy" id="8319"/>
    <lineage>
        <taxon>Eukaryota</taxon>
        <taxon>Metazoa</taxon>
        <taxon>Chordata</taxon>
        <taxon>Craniata</taxon>
        <taxon>Vertebrata</taxon>
        <taxon>Euteleostomi</taxon>
        <taxon>Amphibia</taxon>
        <taxon>Batrachia</taxon>
        <taxon>Caudata</taxon>
        <taxon>Salamandroidea</taxon>
        <taxon>Salamandridae</taxon>
        <taxon>Pleurodelinae</taxon>
        <taxon>Pleurodeles</taxon>
    </lineage>
</organism>
<evidence type="ECO:0000313" key="1">
    <source>
        <dbReference type="EMBL" id="KAJ1091637.1"/>
    </source>
</evidence>
<name>A0AAV7LMP5_PLEWA</name>
<dbReference type="AlphaFoldDB" id="A0AAV7LMP5"/>
<comment type="caution">
    <text evidence="1">The sequence shown here is derived from an EMBL/GenBank/DDBJ whole genome shotgun (WGS) entry which is preliminary data.</text>
</comment>
<evidence type="ECO:0000313" key="2">
    <source>
        <dbReference type="Proteomes" id="UP001066276"/>
    </source>
</evidence>
<keyword evidence="2" id="KW-1185">Reference proteome</keyword>
<sequence length="75" mass="8620">MAVGCGHLRRRSSPWFPGRSLFLWTSPPVCFGRLRLRQVFCIRLLPAGIILPCRLSRHRKSPWGGQDPRTYSRGT</sequence>
<protein>
    <submittedName>
        <fullName evidence="1">Uncharacterized protein</fullName>
    </submittedName>
</protein>
<dbReference type="EMBL" id="JANPWB010000015">
    <property type="protein sequence ID" value="KAJ1091637.1"/>
    <property type="molecule type" value="Genomic_DNA"/>
</dbReference>
<accession>A0AAV7LMP5</accession>
<reference evidence="1" key="1">
    <citation type="journal article" date="2022" name="bioRxiv">
        <title>Sequencing and chromosome-scale assembly of the giantPleurodeles waltlgenome.</title>
        <authorList>
            <person name="Brown T."/>
            <person name="Elewa A."/>
            <person name="Iarovenko S."/>
            <person name="Subramanian E."/>
            <person name="Araus A.J."/>
            <person name="Petzold A."/>
            <person name="Susuki M."/>
            <person name="Suzuki K.-i.T."/>
            <person name="Hayashi T."/>
            <person name="Toyoda A."/>
            <person name="Oliveira C."/>
            <person name="Osipova E."/>
            <person name="Leigh N.D."/>
            <person name="Simon A."/>
            <person name="Yun M.H."/>
        </authorList>
    </citation>
    <scope>NUCLEOTIDE SEQUENCE</scope>
    <source>
        <strain evidence="1">20211129_DDA</strain>
        <tissue evidence="1">Liver</tissue>
    </source>
</reference>
<gene>
    <name evidence="1" type="ORF">NDU88_004754</name>
</gene>
<proteinExistence type="predicted"/>